<reference evidence="1" key="2">
    <citation type="journal article" date="2015" name="Fish Shellfish Immunol.">
        <title>Early steps in the European eel (Anguilla anguilla)-Vibrio vulnificus interaction in the gills: Role of the RtxA13 toxin.</title>
        <authorList>
            <person name="Callol A."/>
            <person name="Pajuelo D."/>
            <person name="Ebbesson L."/>
            <person name="Teles M."/>
            <person name="MacKenzie S."/>
            <person name="Amaro C."/>
        </authorList>
    </citation>
    <scope>NUCLEOTIDE SEQUENCE</scope>
</reference>
<accession>A0A0E9QRR4</accession>
<organism evidence="1">
    <name type="scientific">Anguilla anguilla</name>
    <name type="common">European freshwater eel</name>
    <name type="synonym">Muraena anguilla</name>
    <dbReference type="NCBI Taxonomy" id="7936"/>
    <lineage>
        <taxon>Eukaryota</taxon>
        <taxon>Metazoa</taxon>
        <taxon>Chordata</taxon>
        <taxon>Craniata</taxon>
        <taxon>Vertebrata</taxon>
        <taxon>Euteleostomi</taxon>
        <taxon>Actinopterygii</taxon>
        <taxon>Neopterygii</taxon>
        <taxon>Teleostei</taxon>
        <taxon>Anguilliformes</taxon>
        <taxon>Anguillidae</taxon>
        <taxon>Anguilla</taxon>
    </lineage>
</organism>
<proteinExistence type="predicted"/>
<dbReference type="EMBL" id="GBXM01089048">
    <property type="protein sequence ID" value="JAH19529.1"/>
    <property type="molecule type" value="Transcribed_RNA"/>
</dbReference>
<protein>
    <submittedName>
        <fullName evidence="1">Uncharacterized protein</fullName>
    </submittedName>
</protein>
<dbReference type="AlphaFoldDB" id="A0A0E9QRR4"/>
<sequence>MPSEDSYRKHKPFQKRAQKSAAVFYTVLKENQI</sequence>
<reference evidence="1" key="1">
    <citation type="submission" date="2014-11" db="EMBL/GenBank/DDBJ databases">
        <authorList>
            <person name="Amaro Gonzalez C."/>
        </authorList>
    </citation>
    <scope>NUCLEOTIDE SEQUENCE</scope>
</reference>
<evidence type="ECO:0000313" key="1">
    <source>
        <dbReference type="EMBL" id="JAH19529.1"/>
    </source>
</evidence>
<name>A0A0E9QRR4_ANGAN</name>